<dbReference type="RefSeq" id="XP_001588034.1">
    <property type="nucleotide sequence ID" value="XM_001587984.1"/>
</dbReference>
<dbReference type="KEGG" id="ssl:SS1G_11276"/>
<proteinExistence type="predicted"/>
<dbReference type="EMBL" id="CH476637">
    <property type="protein sequence ID" value="EDN95399.1"/>
    <property type="molecule type" value="Genomic_DNA"/>
</dbReference>
<keyword evidence="2" id="KW-1185">Reference proteome</keyword>
<sequence>MLYTDYHVFGFIASYIQTKMRTAGRALYLEAAQWNRWYGYWHQKDPQGWKGTLRLISSPRFHTPIRTFFHFAFEPNSDPGKLHCPIPIPVPCVLAHNHVNL</sequence>
<dbReference type="HOGENOM" id="CLU_2293391_0_0_1"/>
<accession>A7F107</accession>
<reference evidence="2" key="1">
    <citation type="journal article" date="2011" name="PLoS Genet.">
        <title>Genomic analysis of the necrotrophic fungal pathogens Sclerotinia sclerotiorum and Botrytis cinerea.</title>
        <authorList>
            <person name="Amselem J."/>
            <person name="Cuomo C.A."/>
            <person name="van Kan J.A."/>
            <person name="Viaud M."/>
            <person name="Benito E.P."/>
            <person name="Couloux A."/>
            <person name="Coutinho P.M."/>
            <person name="de Vries R.P."/>
            <person name="Dyer P.S."/>
            <person name="Fillinger S."/>
            <person name="Fournier E."/>
            <person name="Gout L."/>
            <person name="Hahn M."/>
            <person name="Kohn L."/>
            <person name="Lapalu N."/>
            <person name="Plummer K.M."/>
            <person name="Pradier J.M."/>
            <person name="Quevillon E."/>
            <person name="Sharon A."/>
            <person name="Simon A."/>
            <person name="ten Have A."/>
            <person name="Tudzynski B."/>
            <person name="Tudzynski P."/>
            <person name="Wincker P."/>
            <person name="Andrew M."/>
            <person name="Anthouard V."/>
            <person name="Beever R.E."/>
            <person name="Beffa R."/>
            <person name="Benoit I."/>
            <person name="Bouzid O."/>
            <person name="Brault B."/>
            <person name="Chen Z."/>
            <person name="Choquer M."/>
            <person name="Collemare J."/>
            <person name="Cotton P."/>
            <person name="Danchin E.G."/>
            <person name="Da Silva C."/>
            <person name="Gautier A."/>
            <person name="Giraud C."/>
            <person name="Giraud T."/>
            <person name="Gonzalez C."/>
            <person name="Grossetete S."/>
            <person name="Guldener U."/>
            <person name="Henrissat B."/>
            <person name="Howlett B.J."/>
            <person name="Kodira C."/>
            <person name="Kretschmer M."/>
            <person name="Lappartient A."/>
            <person name="Leroch M."/>
            <person name="Levis C."/>
            <person name="Mauceli E."/>
            <person name="Neuveglise C."/>
            <person name="Oeser B."/>
            <person name="Pearson M."/>
            <person name="Poulain J."/>
            <person name="Poussereau N."/>
            <person name="Quesneville H."/>
            <person name="Rascle C."/>
            <person name="Schumacher J."/>
            <person name="Segurens B."/>
            <person name="Sexton A."/>
            <person name="Silva E."/>
            <person name="Sirven C."/>
            <person name="Soanes D.M."/>
            <person name="Talbot N.J."/>
            <person name="Templeton M."/>
            <person name="Yandava C."/>
            <person name="Yarden O."/>
            <person name="Zeng Q."/>
            <person name="Rollins J.A."/>
            <person name="Lebrun M.H."/>
            <person name="Dickman M."/>
        </authorList>
    </citation>
    <scope>NUCLEOTIDE SEQUENCE [LARGE SCALE GENOMIC DNA]</scope>
    <source>
        <strain evidence="2">ATCC 18683 / 1980 / Ss-1</strain>
    </source>
</reference>
<dbReference type="Proteomes" id="UP000001312">
    <property type="component" value="Unassembled WGS sequence"/>
</dbReference>
<dbReference type="InParanoid" id="A7F107"/>
<evidence type="ECO:0000313" key="1">
    <source>
        <dbReference type="EMBL" id="EDN95399.1"/>
    </source>
</evidence>
<dbReference type="AlphaFoldDB" id="A7F107"/>
<organism evidence="1 2">
    <name type="scientific">Sclerotinia sclerotiorum (strain ATCC 18683 / 1980 / Ss-1)</name>
    <name type="common">White mold</name>
    <name type="synonym">Whetzelinia sclerotiorum</name>
    <dbReference type="NCBI Taxonomy" id="665079"/>
    <lineage>
        <taxon>Eukaryota</taxon>
        <taxon>Fungi</taxon>
        <taxon>Dikarya</taxon>
        <taxon>Ascomycota</taxon>
        <taxon>Pezizomycotina</taxon>
        <taxon>Leotiomycetes</taxon>
        <taxon>Helotiales</taxon>
        <taxon>Sclerotiniaceae</taxon>
        <taxon>Sclerotinia</taxon>
    </lineage>
</organism>
<dbReference type="GeneID" id="5484123"/>
<evidence type="ECO:0000313" key="2">
    <source>
        <dbReference type="Proteomes" id="UP000001312"/>
    </source>
</evidence>
<name>A7F107_SCLS1</name>
<protein>
    <submittedName>
        <fullName evidence="1">Uncharacterized protein</fullName>
    </submittedName>
</protein>
<gene>
    <name evidence="1" type="ORF">SS1G_11276</name>
</gene>